<name>A0ABD5F2T0_9ACTN</name>
<dbReference type="EMBL" id="JAVRES010000052">
    <property type="protein sequence ID" value="MDT0440540.1"/>
    <property type="molecule type" value="Genomic_DNA"/>
</dbReference>
<dbReference type="AlphaFoldDB" id="A0ABD5F2T0"/>
<feature type="region of interest" description="Disordered" evidence="1">
    <location>
        <begin position="1"/>
        <end position="38"/>
    </location>
</feature>
<sequence>MRRTGAGAERHEHRRAASGPAATTRQAASTGAAVPPPLTADALRAAQRGAGNAAVTTMIARRFRPAPVAPEVPDPEVHKLLRSGGERLRNPVREDMESRFDDDFSDVRLHTGAAAARSARALGARAYTSGNHVVIGDGGGDRHTLAHELTHVVQQRQGPVAGTDHGGGLRISDPSDRFERAAEANARRVLSGTAPVRRAPEPDTGRRPAPSGAGAVQRMYSGGEEDEEDYLGDDESDIAEGLEEGDALAQLVADVNACTCEPRLQQEGRSTKEAMVSFPRDQKAERAEQTMRHISIRLFNCIRYLHDVALQNARDEAASLDPDGDSAMAESSTAPEKKGKDTKGKAAAKKKGPPRESEVQGLLINERLVFATNRNRSVTLLMEYLKAQSAGQDEGAPAPDLTHLMNHEPSEKELRTGRSTREADDLIAVNRRARLKIKQVYKGERASATADAMRRRGPVVQLEAAPTTEEGIAELRRILTADEYRGAVILLKHSTGTGNNPDGKESVHAEQKLMLALNTAELSGEQLGEKIVVRGTKRPCKACWALLEHYRQRGFPLSFNNRPGAFFKESARTGLEEHPQIAAPPGGQGEGNWMSQQITAKARLGTHVSAYSGERAPDEAETGSDGGKRLRVTAKEVRTKDDRVAYTHAEHGTGGHETLSDSDVIEESDGSLTSTLAKLDLSGIRGVTSGDSESEAAAVHRGKKRKKKNLAEHPDLLRQFEDAMGADFRATVEQRKQGPKSGAGMHYPQPLMDLAARLRDEEDVSMNSMAGHLGVDTGAFTRTVESRTTGNEAEDTDGPSAPKKKKKSPLGGPLDQAGENRLLGALTPEFARWRTTTLGGGNAGRRPAFGAALEDVMRGMKGTYSAKSIGVFLGKVPDKTIRNYMKDE</sequence>
<feature type="region of interest" description="Disordered" evidence="1">
    <location>
        <begin position="185"/>
        <end position="231"/>
    </location>
</feature>
<evidence type="ECO:0000256" key="1">
    <source>
        <dbReference type="SAM" id="MobiDB-lite"/>
    </source>
</evidence>
<feature type="domain" description="eCIS core" evidence="2">
    <location>
        <begin position="88"/>
        <end position="158"/>
    </location>
</feature>
<dbReference type="Pfam" id="PF13699">
    <property type="entry name" value="eCIS_core"/>
    <property type="match status" value="1"/>
</dbReference>
<dbReference type="RefSeq" id="WP_311638908.1">
    <property type="nucleotide sequence ID" value="NZ_JAVRES010000052.1"/>
</dbReference>
<organism evidence="3 4">
    <name type="scientific">Streptomyces doudnae</name>
    <dbReference type="NCBI Taxonomy" id="3075536"/>
    <lineage>
        <taxon>Bacteria</taxon>
        <taxon>Bacillati</taxon>
        <taxon>Actinomycetota</taxon>
        <taxon>Actinomycetes</taxon>
        <taxon>Kitasatosporales</taxon>
        <taxon>Streptomycetaceae</taxon>
        <taxon>Streptomyces</taxon>
    </lineage>
</organism>
<feature type="compositionally biased region" description="Basic and acidic residues" evidence="1">
    <location>
        <begin position="335"/>
        <end position="344"/>
    </location>
</feature>
<protein>
    <submittedName>
        <fullName evidence="3">DUF4157 domain-containing protein</fullName>
    </submittedName>
</protein>
<evidence type="ECO:0000313" key="3">
    <source>
        <dbReference type="EMBL" id="MDT0440540.1"/>
    </source>
</evidence>
<gene>
    <name evidence="3" type="ORF">RM877_38495</name>
</gene>
<keyword evidence="4" id="KW-1185">Reference proteome</keyword>
<feature type="region of interest" description="Disordered" evidence="1">
    <location>
        <begin position="318"/>
        <end position="359"/>
    </location>
</feature>
<feature type="region of interest" description="Disordered" evidence="1">
    <location>
        <begin position="786"/>
        <end position="818"/>
    </location>
</feature>
<evidence type="ECO:0000313" key="4">
    <source>
        <dbReference type="Proteomes" id="UP001183535"/>
    </source>
</evidence>
<accession>A0ABD5F2T0</accession>
<comment type="caution">
    <text evidence="3">The sequence shown here is derived from an EMBL/GenBank/DDBJ whole genome shotgun (WGS) entry which is preliminary data.</text>
</comment>
<dbReference type="InterPro" id="IPR025295">
    <property type="entry name" value="eCIS_core_dom"/>
</dbReference>
<evidence type="ECO:0000259" key="2">
    <source>
        <dbReference type="Pfam" id="PF13699"/>
    </source>
</evidence>
<reference evidence="4" key="1">
    <citation type="submission" date="2023-07" db="EMBL/GenBank/DDBJ databases">
        <title>30 novel species of actinomycetes from the DSMZ collection.</title>
        <authorList>
            <person name="Nouioui I."/>
        </authorList>
    </citation>
    <scope>NUCLEOTIDE SEQUENCE [LARGE SCALE GENOMIC DNA]</scope>
    <source>
        <strain evidence="4">DSM 41981</strain>
    </source>
</reference>
<feature type="region of interest" description="Disordered" evidence="1">
    <location>
        <begin position="687"/>
        <end position="714"/>
    </location>
</feature>
<dbReference type="Proteomes" id="UP001183535">
    <property type="component" value="Unassembled WGS sequence"/>
</dbReference>
<proteinExistence type="predicted"/>